<reference evidence="2 3" key="1">
    <citation type="submission" date="2018-08" db="EMBL/GenBank/DDBJ databases">
        <title>A genome reference for cultivated species of the human gut microbiota.</title>
        <authorList>
            <person name="Zou Y."/>
            <person name="Xue W."/>
            <person name="Luo G."/>
        </authorList>
    </citation>
    <scope>NUCLEOTIDE SEQUENCE [LARGE SCALE GENOMIC DNA]</scope>
    <source>
        <strain evidence="2 3">AF14-26</strain>
    </source>
</reference>
<evidence type="ECO:0000256" key="1">
    <source>
        <dbReference type="SAM" id="Phobius"/>
    </source>
</evidence>
<evidence type="ECO:0008006" key="4">
    <source>
        <dbReference type="Google" id="ProtNLM"/>
    </source>
</evidence>
<keyword evidence="1" id="KW-0812">Transmembrane</keyword>
<dbReference type="Proteomes" id="UP000286270">
    <property type="component" value="Unassembled WGS sequence"/>
</dbReference>
<keyword evidence="1" id="KW-0472">Membrane</keyword>
<evidence type="ECO:0000313" key="2">
    <source>
        <dbReference type="EMBL" id="RGV57848.1"/>
    </source>
</evidence>
<proteinExistence type="predicted"/>
<name>A0A412YK66_BACFG</name>
<dbReference type="EMBL" id="QRZH01000003">
    <property type="protein sequence ID" value="RGV57848.1"/>
    <property type="molecule type" value="Genomic_DNA"/>
</dbReference>
<keyword evidence="1" id="KW-1133">Transmembrane helix</keyword>
<dbReference type="PROSITE" id="PS51257">
    <property type="entry name" value="PROKAR_LIPOPROTEIN"/>
    <property type="match status" value="1"/>
</dbReference>
<accession>A0A412YK66</accession>
<gene>
    <name evidence="2" type="ORF">DWW08_05625</name>
</gene>
<dbReference type="AlphaFoldDB" id="A0A412YK66"/>
<protein>
    <recommendedName>
        <fullName evidence="4">Transmembrane protein</fullName>
    </recommendedName>
</protein>
<comment type="caution">
    <text evidence="2">The sequence shown here is derived from an EMBL/GenBank/DDBJ whole genome shotgun (WGS) entry which is preliminary data.</text>
</comment>
<organism evidence="2 3">
    <name type="scientific">Bacteroides fragilis</name>
    <dbReference type="NCBI Taxonomy" id="817"/>
    <lineage>
        <taxon>Bacteria</taxon>
        <taxon>Pseudomonadati</taxon>
        <taxon>Bacteroidota</taxon>
        <taxon>Bacteroidia</taxon>
        <taxon>Bacteroidales</taxon>
        <taxon>Bacteroidaceae</taxon>
        <taxon>Bacteroides</taxon>
    </lineage>
</organism>
<evidence type="ECO:0000313" key="3">
    <source>
        <dbReference type="Proteomes" id="UP000286270"/>
    </source>
</evidence>
<feature type="transmembrane region" description="Helical" evidence="1">
    <location>
        <begin position="21"/>
        <end position="39"/>
    </location>
</feature>
<sequence>MKPARKKFCMSQNTFPPRQMFIIFACLGVIAGACYWFFVSQCGEQDCFYNYYPLPEMFIGGLLGAFLFFILWYDRF</sequence>
<feature type="transmembrane region" description="Helical" evidence="1">
    <location>
        <begin position="51"/>
        <end position="73"/>
    </location>
</feature>